<organism evidence="4 5">
    <name type="scientific">Fonsecaea erecta</name>
    <dbReference type="NCBI Taxonomy" id="1367422"/>
    <lineage>
        <taxon>Eukaryota</taxon>
        <taxon>Fungi</taxon>
        <taxon>Dikarya</taxon>
        <taxon>Ascomycota</taxon>
        <taxon>Pezizomycotina</taxon>
        <taxon>Eurotiomycetes</taxon>
        <taxon>Chaetothyriomycetidae</taxon>
        <taxon>Chaetothyriales</taxon>
        <taxon>Herpotrichiellaceae</taxon>
        <taxon>Fonsecaea</taxon>
    </lineage>
</organism>
<comment type="caution">
    <text evidence="4">The sequence shown here is derived from an EMBL/GenBank/DDBJ whole genome shotgun (WGS) entry which is preliminary data.</text>
</comment>
<feature type="compositionally biased region" description="Polar residues" evidence="1">
    <location>
        <begin position="21"/>
        <end position="35"/>
    </location>
</feature>
<keyword evidence="2" id="KW-1133">Transmembrane helix</keyword>
<dbReference type="Proteomes" id="UP000078343">
    <property type="component" value="Unassembled WGS sequence"/>
</dbReference>
<dbReference type="InterPro" id="IPR053001">
    <property type="entry name" value="MNNG_permease-like"/>
</dbReference>
<feature type="transmembrane region" description="Helical" evidence="2">
    <location>
        <begin position="351"/>
        <end position="374"/>
    </location>
</feature>
<evidence type="ECO:0000256" key="2">
    <source>
        <dbReference type="SAM" id="Phobius"/>
    </source>
</evidence>
<dbReference type="OrthoDB" id="2140105at2759"/>
<dbReference type="STRING" id="1367422.A0A178ZRD5"/>
<protein>
    <recommendedName>
        <fullName evidence="3">DUF3533 domain-containing protein</fullName>
    </recommendedName>
</protein>
<feature type="region of interest" description="Disordered" evidence="1">
    <location>
        <begin position="13"/>
        <end position="43"/>
    </location>
</feature>
<dbReference type="Pfam" id="PF12051">
    <property type="entry name" value="DUF3533"/>
    <property type="match status" value="1"/>
</dbReference>
<dbReference type="PANTHER" id="PTHR34814:SF2">
    <property type="entry name" value="DUF3533 DOMAIN-CONTAINING PROTEIN"/>
    <property type="match status" value="1"/>
</dbReference>
<sequence>MPFQYKIGPFRAPLLPDDESISSTAPSKLSDNSNALPDRAPFLLRTDSFGSTITSSKTSYQPEPPPVRAPFHLLRTNSQRSVPPEKTSYHSLHAELGDKGDQDFWQHTRKSFFLKMAAVFVLLQVLFLGNLSYLYGSLWGSNSRVSSLHVLWLDLDGGVIGDSVKSAYESLQGPEFPSLEKPSVNELHSVAEALDAVRSGSYWAAFVVNQNASAKLARALRGGQAAQTYQASDALTYIWNEVRYPPFSDEALMSNFELLAQVAEQEYHHSRGQAELQRLNRNNTAAVQVLFHPIGISALNIMETTNPTRLLYNTATMVMPVLEQFFFVLILNGLSDELGIYKKVPAMTTAIIRLAFAFAYPLCSALGMTGYVWAFRETWSVDGKQFGLTWMTFWLLHTVHFVVVDTAAAFWPVPVMPFFILTWIVLNLSSSVSPLELNATFYRWGYALPDNEAYSLLTDIWSHGAVPVLHRALPILFAWLLVGSSAATFGHFRRCRLARDK</sequence>
<evidence type="ECO:0000259" key="3">
    <source>
        <dbReference type="Pfam" id="PF12051"/>
    </source>
</evidence>
<feature type="transmembrane region" description="Helical" evidence="2">
    <location>
        <begin position="310"/>
        <end position="331"/>
    </location>
</feature>
<feature type="transmembrane region" description="Helical" evidence="2">
    <location>
        <begin position="472"/>
        <end position="492"/>
    </location>
</feature>
<keyword evidence="2" id="KW-0812">Transmembrane</keyword>
<feature type="transmembrane region" description="Helical" evidence="2">
    <location>
        <begin position="112"/>
        <end position="135"/>
    </location>
</feature>
<proteinExistence type="predicted"/>
<dbReference type="InterPro" id="IPR022703">
    <property type="entry name" value="DUF3533"/>
</dbReference>
<keyword evidence="2" id="KW-0472">Membrane</keyword>
<accession>A0A178ZRD5</accession>
<dbReference type="GeneID" id="30008584"/>
<keyword evidence="5" id="KW-1185">Reference proteome</keyword>
<feature type="transmembrane region" description="Helical" evidence="2">
    <location>
        <begin position="386"/>
        <end position="404"/>
    </location>
</feature>
<evidence type="ECO:0000256" key="1">
    <source>
        <dbReference type="SAM" id="MobiDB-lite"/>
    </source>
</evidence>
<evidence type="ECO:0000313" key="4">
    <source>
        <dbReference type="EMBL" id="OAP62212.1"/>
    </source>
</evidence>
<dbReference type="AlphaFoldDB" id="A0A178ZRD5"/>
<reference evidence="4 5" key="1">
    <citation type="submission" date="2016-04" db="EMBL/GenBank/DDBJ databases">
        <title>Draft genome of Fonsecaea erecta CBS 125763.</title>
        <authorList>
            <person name="Weiss V.A."/>
            <person name="Vicente V.A."/>
            <person name="Raittz R.T."/>
            <person name="Moreno L.F."/>
            <person name="De Souza E.M."/>
            <person name="Pedrosa F.O."/>
            <person name="Steffens M.B."/>
            <person name="Faoro H."/>
            <person name="Tadra-Sfeir M.Z."/>
            <person name="Najafzadeh M.J."/>
            <person name="Felipe M.S."/>
            <person name="Teixeira M."/>
            <person name="Sun J."/>
            <person name="Xi L."/>
            <person name="Gomes R."/>
            <person name="De Azevedo C.M."/>
            <person name="Salgado C.G."/>
            <person name="Da Silva M.B."/>
            <person name="Nascimento M.F."/>
            <person name="Queiroz-Telles F."/>
            <person name="Attili D.S."/>
            <person name="Gorbushina A."/>
        </authorList>
    </citation>
    <scope>NUCLEOTIDE SEQUENCE [LARGE SCALE GENOMIC DNA]</scope>
    <source>
        <strain evidence="4 5">CBS 125763</strain>
    </source>
</reference>
<gene>
    <name evidence="4" type="ORF">AYL99_04415</name>
</gene>
<dbReference type="RefSeq" id="XP_018695579.1">
    <property type="nucleotide sequence ID" value="XM_018835929.1"/>
</dbReference>
<dbReference type="GO" id="GO:0016020">
    <property type="term" value="C:membrane"/>
    <property type="evidence" value="ECO:0007669"/>
    <property type="project" value="TreeGrafter"/>
</dbReference>
<feature type="domain" description="DUF3533" evidence="3">
    <location>
        <begin position="120"/>
        <end position="482"/>
    </location>
</feature>
<dbReference type="EMBL" id="LVYI01000003">
    <property type="protein sequence ID" value="OAP62212.1"/>
    <property type="molecule type" value="Genomic_DNA"/>
</dbReference>
<name>A0A178ZRD5_9EURO</name>
<dbReference type="PANTHER" id="PTHR34814">
    <property type="entry name" value="NITROSOGUANIDINE RESISTANCE PROTEIN SNG1"/>
    <property type="match status" value="1"/>
</dbReference>
<evidence type="ECO:0000313" key="5">
    <source>
        <dbReference type="Proteomes" id="UP000078343"/>
    </source>
</evidence>